<dbReference type="SUPFAM" id="SSF57850">
    <property type="entry name" value="RING/U-box"/>
    <property type="match status" value="1"/>
</dbReference>
<dbReference type="SMART" id="SM00291">
    <property type="entry name" value="ZnF_ZZ"/>
    <property type="match status" value="1"/>
</dbReference>
<dbReference type="Pfam" id="PF00569">
    <property type="entry name" value="ZZ"/>
    <property type="match status" value="1"/>
</dbReference>
<dbReference type="InterPro" id="IPR000270">
    <property type="entry name" value="PB1_dom"/>
</dbReference>
<sequence>MTAERSSSWGDVILELYVDDEKVATIPMNMVMKATERDKPYYKSVVRCIVFANKLREANIEDDRGVGNVRHIRLSYRDDDGDEITFTTDAELREALDWAAESNRGRLTITADIPANMTRVEPFDNVLGAEQAKCSEAVNRNNKDGPLAFLFGARGRKRHNQTCNTRVQPQNNIFSFLLNGIGKPGSVLAKGEHTVSPIMPLQEESIEQKHEVHRNILKIVGSKGFVALARCPDGVKFDAKFIHKRHACDGCNQQPIIGYRYHALNAYNIDLCEACYLHASKLPCSGRSVTEERKRPSQDKTGDSLVFQLAQRKTDKTFKRVPRCMWLLGVDRIAHDMVGFVLKIASRRRIQEAPVLMTNMLPESMGSHYSEHGKTEEPILSVSDFDLQVAIQQSLRDLRHSTSLNNMDAGMKSVSEVTVMAACTDTTDVDDFHRHDSSVEHDVGVCMDEVALTSTDDEESQTSDQFEPINTSDLSPCDMVGFNDSDWCAL</sequence>
<dbReference type="GO" id="GO:0044753">
    <property type="term" value="C:amphisome"/>
    <property type="evidence" value="ECO:0007669"/>
    <property type="project" value="TreeGrafter"/>
</dbReference>
<keyword evidence="2 4" id="KW-0863">Zinc-finger</keyword>
<dbReference type="InterPro" id="IPR000433">
    <property type="entry name" value="Znf_ZZ"/>
</dbReference>
<evidence type="ECO:0000256" key="1">
    <source>
        <dbReference type="ARBA" id="ARBA00022723"/>
    </source>
</evidence>
<evidence type="ECO:0000256" key="4">
    <source>
        <dbReference type="PROSITE-ProRule" id="PRU00228"/>
    </source>
</evidence>
<dbReference type="PROSITE" id="PS50135">
    <property type="entry name" value="ZF_ZZ_2"/>
    <property type="match status" value="1"/>
</dbReference>
<dbReference type="Pfam" id="PF00564">
    <property type="entry name" value="PB1"/>
    <property type="match status" value="1"/>
</dbReference>
<dbReference type="GO" id="GO:0000423">
    <property type="term" value="P:mitophagy"/>
    <property type="evidence" value="ECO:0007669"/>
    <property type="project" value="TreeGrafter"/>
</dbReference>
<organism evidence="6">
    <name type="scientific">Odontella aurita</name>
    <dbReference type="NCBI Taxonomy" id="265563"/>
    <lineage>
        <taxon>Eukaryota</taxon>
        <taxon>Sar</taxon>
        <taxon>Stramenopiles</taxon>
        <taxon>Ochrophyta</taxon>
        <taxon>Bacillariophyta</taxon>
        <taxon>Mediophyceae</taxon>
        <taxon>Biddulphiophycidae</taxon>
        <taxon>Eupodiscales</taxon>
        <taxon>Odontellaceae</taxon>
        <taxon>Odontella</taxon>
    </lineage>
</organism>
<dbReference type="GO" id="GO:0007032">
    <property type="term" value="P:endosome organization"/>
    <property type="evidence" value="ECO:0007669"/>
    <property type="project" value="TreeGrafter"/>
</dbReference>
<evidence type="ECO:0000256" key="2">
    <source>
        <dbReference type="ARBA" id="ARBA00022771"/>
    </source>
</evidence>
<name>A0A7S4JPN5_9STRA</name>
<dbReference type="InterPro" id="IPR052260">
    <property type="entry name" value="Autophagy_Rcpt_SigReg"/>
</dbReference>
<dbReference type="InterPro" id="IPR043145">
    <property type="entry name" value="Znf_ZZ_sf"/>
</dbReference>
<evidence type="ECO:0000256" key="3">
    <source>
        <dbReference type="ARBA" id="ARBA00022833"/>
    </source>
</evidence>
<dbReference type="AlphaFoldDB" id="A0A7S4JPN5"/>
<evidence type="ECO:0000313" key="6">
    <source>
        <dbReference type="EMBL" id="CAE2270117.1"/>
    </source>
</evidence>
<gene>
    <name evidence="6" type="ORF">OAUR00152_LOCUS31485</name>
</gene>
<dbReference type="GO" id="GO:0070530">
    <property type="term" value="F:K63-linked polyubiquitin modification-dependent protein binding"/>
    <property type="evidence" value="ECO:0007669"/>
    <property type="project" value="TreeGrafter"/>
</dbReference>
<dbReference type="EMBL" id="HBKQ01045700">
    <property type="protein sequence ID" value="CAE2270117.1"/>
    <property type="molecule type" value="Transcribed_RNA"/>
</dbReference>
<keyword evidence="3" id="KW-0862">Zinc</keyword>
<dbReference type="GO" id="GO:0016235">
    <property type="term" value="C:aggresome"/>
    <property type="evidence" value="ECO:0007669"/>
    <property type="project" value="TreeGrafter"/>
</dbReference>
<dbReference type="GO" id="GO:0008270">
    <property type="term" value="F:zinc ion binding"/>
    <property type="evidence" value="ECO:0007669"/>
    <property type="project" value="UniProtKB-KW"/>
</dbReference>
<dbReference type="Gene3D" id="3.30.60.90">
    <property type="match status" value="1"/>
</dbReference>
<evidence type="ECO:0000259" key="5">
    <source>
        <dbReference type="PROSITE" id="PS50135"/>
    </source>
</evidence>
<dbReference type="GO" id="GO:0035973">
    <property type="term" value="P:aggrephagy"/>
    <property type="evidence" value="ECO:0007669"/>
    <property type="project" value="TreeGrafter"/>
</dbReference>
<dbReference type="GO" id="GO:0005080">
    <property type="term" value="F:protein kinase C binding"/>
    <property type="evidence" value="ECO:0007669"/>
    <property type="project" value="TreeGrafter"/>
</dbReference>
<dbReference type="PANTHER" id="PTHR15090">
    <property type="entry name" value="SEQUESTOSOME 1-RELATED"/>
    <property type="match status" value="1"/>
</dbReference>
<reference evidence="6" key="1">
    <citation type="submission" date="2021-01" db="EMBL/GenBank/DDBJ databases">
        <authorList>
            <person name="Corre E."/>
            <person name="Pelletier E."/>
            <person name="Niang G."/>
            <person name="Scheremetjew M."/>
            <person name="Finn R."/>
            <person name="Kale V."/>
            <person name="Holt S."/>
            <person name="Cochrane G."/>
            <person name="Meng A."/>
            <person name="Brown T."/>
            <person name="Cohen L."/>
        </authorList>
    </citation>
    <scope>NUCLEOTIDE SEQUENCE</scope>
    <source>
        <strain evidence="6">Isolate 1302-5</strain>
    </source>
</reference>
<proteinExistence type="predicted"/>
<feature type="domain" description="ZZ-type" evidence="5">
    <location>
        <begin position="243"/>
        <end position="300"/>
    </location>
</feature>
<dbReference type="PANTHER" id="PTHR15090:SF0">
    <property type="entry name" value="SEQUESTOSOME-1"/>
    <property type="match status" value="1"/>
</dbReference>
<dbReference type="Gene3D" id="3.10.20.90">
    <property type="entry name" value="Phosphatidylinositol 3-kinase Catalytic Subunit, Chain A, domain 1"/>
    <property type="match status" value="1"/>
</dbReference>
<accession>A0A7S4JPN5</accession>
<keyword evidence="1" id="KW-0479">Metal-binding</keyword>
<dbReference type="SUPFAM" id="SSF54277">
    <property type="entry name" value="CAD &amp; PB1 domains"/>
    <property type="match status" value="1"/>
</dbReference>
<dbReference type="CDD" id="cd05992">
    <property type="entry name" value="PB1"/>
    <property type="match status" value="1"/>
</dbReference>
<protein>
    <recommendedName>
        <fullName evidence="5">ZZ-type domain-containing protein</fullName>
    </recommendedName>
</protein>